<name>A0A3S5A168_9PLAT</name>
<protein>
    <submittedName>
        <fullName evidence="1">Uncharacterized protein</fullName>
    </submittedName>
</protein>
<reference evidence="1" key="1">
    <citation type="submission" date="2018-11" db="EMBL/GenBank/DDBJ databases">
        <authorList>
            <consortium name="Pathogen Informatics"/>
        </authorList>
    </citation>
    <scope>NUCLEOTIDE SEQUENCE</scope>
</reference>
<comment type="caution">
    <text evidence="1">The sequence shown here is derived from an EMBL/GenBank/DDBJ whole genome shotgun (WGS) entry which is preliminary data.</text>
</comment>
<dbReference type="Proteomes" id="UP000784294">
    <property type="component" value="Unassembled WGS sequence"/>
</dbReference>
<dbReference type="AlphaFoldDB" id="A0A3S5A168"/>
<evidence type="ECO:0000313" key="1">
    <source>
        <dbReference type="EMBL" id="VEL17035.1"/>
    </source>
</evidence>
<proteinExistence type="predicted"/>
<dbReference type="EMBL" id="CAAALY010030806">
    <property type="protein sequence ID" value="VEL17035.1"/>
    <property type="molecule type" value="Genomic_DNA"/>
</dbReference>
<sequence length="116" mass="13383">MKARSRDYQIFIKEPSKLLELIPDPTGSGVLVRDHKVPSSSKELVGLLVASRSEGRLTGSLWTTRCRLDRQQLEKKMLMMLGLEVRSLQDESHGNQRSGFELRWRRFLKQAWTTLA</sequence>
<gene>
    <name evidence="1" type="ORF">PXEA_LOCUS10475</name>
</gene>
<evidence type="ECO:0000313" key="2">
    <source>
        <dbReference type="Proteomes" id="UP000784294"/>
    </source>
</evidence>
<accession>A0A3S5A168</accession>
<organism evidence="1 2">
    <name type="scientific">Protopolystoma xenopodis</name>
    <dbReference type="NCBI Taxonomy" id="117903"/>
    <lineage>
        <taxon>Eukaryota</taxon>
        <taxon>Metazoa</taxon>
        <taxon>Spiralia</taxon>
        <taxon>Lophotrochozoa</taxon>
        <taxon>Platyhelminthes</taxon>
        <taxon>Monogenea</taxon>
        <taxon>Polyopisthocotylea</taxon>
        <taxon>Polystomatidea</taxon>
        <taxon>Polystomatidae</taxon>
        <taxon>Protopolystoma</taxon>
    </lineage>
</organism>
<keyword evidence="2" id="KW-1185">Reference proteome</keyword>